<dbReference type="AlphaFoldDB" id="A0A1Q3FC04"/>
<feature type="binding site" evidence="15">
    <location>
        <position position="220"/>
    </location>
    <ligand>
        <name>5-aminolevulinate</name>
        <dbReference type="ChEBI" id="CHEBI:356416"/>
        <label>1</label>
    </ligand>
</feature>
<evidence type="ECO:0000256" key="7">
    <source>
        <dbReference type="ARBA" id="ARBA00022833"/>
    </source>
</evidence>
<evidence type="ECO:0000313" key="19">
    <source>
        <dbReference type="EMBL" id="JAV25042.1"/>
    </source>
</evidence>
<evidence type="ECO:0000256" key="3">
    <source>
        <dbReference type="ARBA" id="ARBA00008055"/>
    </source>
</evidence>
<feature type="binding site" evidence="16">
    <location>
        <position position="123"/>
    </location>
    <ligand>
        <name>Zn(2+)</name>
        <dbReference type="ChEBI" id="CHEBI:29105"/>
        <label>1</label>
        <note>catalytic</note>
    </ligand>
</feature>
<feature type="binding site" evidence="16">
    <location>
        <position position="130"/>
    </location>
    <ligand>
        <name>Zn(2+)</name>
        <dbReference type="ChEBI" id="CHEBI:29105"/>
        <label>2</label>
    </ligand>
</feature>
<accession>A0A1Q3FC04</accession>
<dbReference type="InterPro" id="IPR001731">
    <property type="entry name" value="ALAD"/>
</dbReference>
<comment type="subunit">
    <text evidence="12">Homooctamer; active form. Homohexamer; low activity form.</text>
</comment>
<feature type="binding site" evidence="16">
    <location>
        <position position="121"/>
    </location>
    <ligand>
        <name>Zn(2+)</name>
        <dbReference type="ChEBI" id="CHEBI:29105"/>
        <label>1</label>
        <note>catalytic</note>
    </ligand>
</feature>
<feature type="binding site" evidence="15">
    <location>
        <position position="208"/>
    </location>
    <ligand>
        <name>5-aminolevulinate</name>
        <dbReference type="ChEBI" id="CHEBI:356416"/>
        <label>1</label>
    </ligand>
</feature>
<keyword evidence="9 17" id="KW-0456">Lyase</keyword>
<dbReference type="PRINTS" id="PR00144">
    <property type="entry name" value="DALDHYDRTASE"/>
</dbReference>
<evidence type="ECO:0000256" key="8">
    <source>
        <dbReference type="ARBA" id="ARBA00023133"/>
    </source>
</evidence>
<comment type="cofactor">
    <cofactor evidence="1">
        <name>Zn(2+)</name>
        <dbReference type="ChEBI" id="CHEBI:29105"/>
    </cofactor>
</comment>
<dbReference type="Gene3D" id="3.20.20.70">
    <property type="entry name" value="Aldolase class I"/>
    <property type="match status" value="1"/>
</dbReference>
<name>A0A1Q3FC04_CULTA</name>
<evidence type="ECO:0000256" key="15">
    <source>
        <dbReference type="PIRSR" id="PIRSR001415-2"/>
    </source>
</evidence>
<dbReference type="Pfam" id="PF00490">
    <property type="entry name" value="ALAD"/>
    <property type="match status" value="1"/>
</dbReference>
<evidence type="ECO:0000256" key="6">
    <source>
        <dbReference type="ARBA" id="ARBA00022723"/>
    </source>
</evidence>
<comment type="catalytic activity">
    <reaction evidence="13 17">
        <text>2 5-aminolevulinate = porphobilinogen + 2 H2O + H(+)</text>
        <dbReference type="Rhea" id="RHEA:24064"/>
        <dbReference type="ChEBI" id="CHEBI:15377"/>
        <dbReference type="ChEBI" id="CHEBI:15378"/>
        <dbReference type="ChEBI" id="CHEBI:58126"/>
        <dbReference type="ChEBI" id="CHEBI:356416"/>
        <dbReference type="EC" id="4.2.1.24"/>
    </reaction>
</comment>
<dbReference type="PROSITE" id="PS00169">
    <property type="entry name" value="D_ALA_DEHYDRATASE"/>
    <property type="match status" value="1"/>
</dbReference>
<dbReference type="NCBIfam" id="NF006762">
    <property type="entry name" value="PRK09283.1"/>
    <property type="match status" value="1"/>
</dbReference>
<feature type="binding site" evidence="15">
    <location>
        <position position="278"/>
    </location>
    <ligand>
        <name>5-aminolevulinate</name>
        <dbReference type="ChEBI" id="CHEBI:356416"/>
        <label>2</label>
    </ligand>
</feature>
<sequence>MSLTKLHSSIFHPTLRKLQCQDVDIAAHNLMYPIFLVEDDEAIQEIPSMPGVARYGINPLKKHLTPLVEKGLASILLFGVVDKLPKDPTGTGADSKDNPVVKALPLLRKWFPDLLIACDVCLCPYTSHGHCGVLTADGVIDNEPSIQRIAEISLAYAQAGAQIVAPSDMMDNRIWAIKKILRENKLENRVSVLSYSVKFASGFYGPFRDAAKSAPAFGDRKCYQLPPGSKGIARRAAKRDVEEGADMLMVKPGMAYLDIVKQVKDDYPELPLFIYQVSGEYSMLLNAGKIGAFDLRTVLWEVLVGMRRAGADCIITYFTPTLLDWLRE</sequence>
<feature type="binding site" evidence="16">
    <location>
        <position position="131"/>
    </location>
    <ligand>
        <name>Zn(2+)</name>
        <dbReference type="ChEBI" id="CHEBI:29105"/>
        <label>1</label>
        <note>catalytic</note>
    </ligand>
</feature>
<keyword evidence="6" id="KW-0479">Metal-binding</keyword>
<protein>
    <recommendedName>
        <fullName evidence="5 17">Delta-aminolevulinic acid dehydratase</fullName>
        <ecNumber evidence="4 17">4.2.1.24</ecNumber>
    </recommendedName>
</protein>
<evidence type="ECO:0000256" key="17">
    <source>
        <dbReference type="RuleBase" id="RU000515"/>
    </source>
</evidence>
<dbReference type="SMART" id="SM01004">
    <property type="entry name" value="ALAD"/>
    <property type="match status" value="1"/>
</dbReference>
<dbReference type="UniPathway" id="UPA00251">
    <property type="reaction ID" value="UER00318"/>
</dbReference>
<feature type="active site" description="Schiff-base intermediate with substrate" evidence="14">
    <location>
        <position position="251"/>
    </location>
</feature>
<dbReference type="GO" id="GO:0006782">
    <property type="term" value="P:protoporphyrinogen IX biosynthetic process"/>
    <property type="evidence" value="ECO:0007669"/>
    <property type="project" value="UniProtKB-UniPathway"/>
</dbReference>
<evidence type="ECO:0000256" key="12">
    <source>
        <dbReference type="ARBA" id="ARBA00025861"/>
    </source>
</evidence>
<evidence type="ECO:0000256" key="18">
    <source>
        <dbReference type="RuleBase" id="RU004161"/>
    </source>
</evidence>
<comment type="function">
    <text evidence="11">Catalyzes an early step in the biosynthesis of tetrapyrroles. Binds two molecules of 5-aminolevulinate per subunit, each at a distinct site, and catalyzes their condensation to form porphobilinogen.</text>
</comment>
<proteinExistence type="inferred from homology"/>
<evidence type="ECO:0000256" key="14">
    <source>
        <dbReference type="PIRSR" id="PIRSR001415-1"/>
    </source>
</evidence>
<keyword evidence="10 17" id="KW-0627">Porphyrin biosynthesis</keyword>
<keyword evidence="8" id="KW-0350">Heme biosynthesis</keyword>
<dbReference type="InterPro" id="IPR013785">
    <property type="entry name" value="Aldolase_TIM"/>
</dbReference>
<feature type="binding site" evidence="16">
    <location>
        <position position="222"/>
    </location>
    <ligand>
        <name>Zn(2+)</name>
        <dbReference type="ChEBI" id="CHEBI:29105"/>
        <label>2</label>
    </ligand>
</feature>
<feature type="binding site" evidence="15">
    <location>
        <position position="317"/>
    </location>
    <ligand>
        <name>5-aminolevulinate</name>
        <dbReference type="ChEBI" id="CHEBI:356416"/>
        <label>2</label>
    </ligand>
</feature>
<dbReference type="GO" id="GO:0008270">
    <property type="term" value="F:zinc ion binding"/>
    <property type="evidence" value="ECO:0007669"/>
    <property type="project" value="TreeGrafter"/>
</dbReference>
<organism evidence="19">
    <name type="scientific">Culex tarsalis</name>
    <name type="common">Encephalitis mosquito</name>
    <dbReference type="NCBI Taxonomy" id="7177"/>
    <lineage>
        <taxon>Eukaryota</taxon>
        <taxon>Metazoa</taxon>
        <taxon>Ecdysozoa</taxon>
        <taxon>Arthropoda</taxon>
        <taxon>Hexapoda</taxon>
        <taxon>Insecta</taxon>
        <taxon>Pterygota</taxon>
        <taxon>Neoptera</taxon>
        <taxon>Endopterygota</taxon>
        <taxon>Diptera</taxon>
        <taxon>Nematocera</taxon>
        <taxon>Culicoidea</taxon>
        <taxon>Culicidae</taxon>
        <taxon>Culicinae</taxon>
        <taxon>Culicini</taxon>
        <taxon>Culex</taxon>
        <taxon>Culex</taxon>
    </lineage>
</organism>
<dbReference type="PIRSF" id="PIRSF001415">
    <property type="entry name" value="Porphbilin_synth"/>
    <property type="match status" value="1"/>
</dbReference>
<evidence type="ECO:0000256" key="10">
    <source>
        <dbReference type="ARBA" id="ARBA00023244"/>
    </source>
</evidence>
<dbReference type="PANTHER" id="PTHR11458:SF0">
    <property type="entry name" value="DELTA-AMINOLEVULINIC ACID DEHYDRATASE"/>
    <property type="match status" value="1"/>
</dbReference>
<evidence type="ECO:0000256" key="9">
    <source>
        <dbReference type="ARBA" id="ARBA00023239"/>
    </source>
</evidence>
<evidence type="ECO:0000256" key="13">
    <source>
        <dbReference type="ARBA" id="ARBA00047651"/>
    </source>
</evidence>
<dbReference type="EC" id="4.2.1.24" evidence="4 17"/>
<comment type="pathway">
    <text evidence="2">Porphyrin-containing compound metabolism; protoporphyrin-IX biosynthesis; coproporphyrinogen-III from 5-aminolevulinate: step 1/4.</text>
</comment>
<evidence type="ECO:0000256" key="11">
    <source>
        <dbReference type="ARBA" id="ARBA00025628"/>
    </source>
</evidence>
<dbReference type="GO" id="GO:0005829">
    <property type="term" value="C:cytosol"/>
    <property type="evidence" value="ECO:0007669"/>
    <property type="project" value="TreeGrafter"/>
</dbReference>
<reference evidence="19" key="1">
    <citation type="submission" date="2017-01" db="EMBL/GenBank/DDBJ databases">
        <title>A deep insight into the sialotranscriptome of adult male and female Cluex tarsalis mosquitoes.</title>
        <authorList>
            <person name="Ribeiro J.M."/>
            <person name="Moreira F."/>
            <person name="Bernard K.A."/>
            <person name="Calvo E."/>
        </authorList>
    </citation>
    <scope>NUCLEOTIDE SEQUENCE</scope>
    <source>
        <strain evidence="19">Kern County</strain>
        <tissue evidence="19">Salivary glands</tissue>
    </source>
</reference>
<evidence type="ECO:0000256" key="1">
    <source>
        <dbReference type="ARBA" id="ARBA00001947"/>
    </source>
</evidence>
<keyword evidence="7" id="KW-0862">Zinc</keyword>
<dbReference type="GO" id="GO:0004655">
    <property type="term" value="F:porphobilinogen synthase activity"/>
    <property type="evidence" value="ECO:0007669"/>
    <property type="project" value="UniProtKB-EC"/>
</dbReference>
<dbReference type="EMBL" id="GFDL01010003">
    <property type="protein sequence ID" value="JAV25042.1"/>
    <property type="molecule type" value="Transcribed_RNA"/>
</dbReference>
<comment type="similarity">
    <text evidence="3 18">Belongs to the ALAD family.</text>
</comment>
<evidence type="ECO:0000256" key="4">
    <source>
        <dbReference type="ARBA" id="ARBA00012053"/>
    </source>
</evidence>
<evidence type="ECO:0000256" key="2">
    <source>
        <dbReference type="ARBA" id="ARBA00004694"/>
    </source>
</evidence>
<dbReference type="InterPro" id="IPR030656">
    <property type="entry name" value="ALAD_AS"/>
</dbReference>
<dbReference type="SUPFAM" id="SSF51569">
    <property type="entry name" value="Aldolase"/>
    <property type="match status" value="1"/>
</dbReference>
<dbReference type="FunFam" id="3.20.20.70:FF:000048">
    <property type="entry name" value="Delta-aminolevulinic acid dehydratase"/>
    <property type="match status" value="1"/>
</dbReference>
<evidence type="ECO:0000256" key="16">
    <source>
        <dbReference type="PIRSR" id="PIRSR001415-4"/>
    </source>
</evidence>
<evidence type="ECO:0000256" key="5">
    <source>
        <dbReference type="ARBA" id="ARBA00020771"/>
    </source>
</evidence>
<dbReference type="PANTHER" id="PTHR11458">
    <property type="entry name" value="DELTA-AMINOLEVULINIC ACID DEHYDRATASE"/>
    <property type="match status" value="1"/>
</dbReference>
<feature type="active site" description="Schiff-base intermediate with substrate" evidence="14">
    <location>
        <position position="198"/>
    </location>
</feature>